<dbReference type="CDD" id="cd17313">
    <property type="entry name" value="MFS_SLC45_SUC"/>
    <property type="match status" value="1"/>
</dbReference>
<gene>
    <name evidence="8" type="ORF">ATX59_00205</name>
    <name evidence="7" type="ORF">GA838_07575</name>
</gene>
<organism evidence="8 9">
    <name type="scientific">Oenococcus oeni</name>
    <name type="common">Leuconostoc oenos</name>
    <dbReference type="NCBI Taxonomy" id="1247"/>
    <lineage>
        <taxon>Bacteria</taxon>
        <taxon>Bacillati</taxon>
        <taxon>Bacillota</taxon>
        <taxon>Bacilli</taxon>
        <taxon>Lactobacillales</taxon>
        <taxon>Lactobacillaceae</taxon>
        <taxon>Oenococcus</taxon>
    </lineage>
</organism>
<feature type="transmembrane region" description="Helical" evidence="6">
    <location>
        <begin position="416"/>
        <end position="439"/>
    </location>
</feature>
<dbReference type="RefSeq" id="WP_002817510.1">
    <property type="nucleotide sequence ID" value="NZ_CP038451.1"/>
</dbReference>
<feature type="transmembrane region" description="Helical" evidence="6">
    <location>
        <begin position="190"/>
        <end position="210"/>
    </location>
</feature>
<dbReference type="Pfam" id="PF07690">
    <property type="entry name" value="MFS_1"/>
    <property type="match status" value="1"/>
</dbReference>
<dbReference type="PANTHER" id="PTHR19432:SF35">
    <property type="entry name" value="SOLUTE CARRIER FAMILY 45 MEMBER 3 ISOFORM X1"/>
    <property type="match status" value="1"/>
</dbReference>
<evidence type="ECO:0000256" key="2">
    <source>
        <dbReference type="ARBA" id="ARBA00022448"/>
    </source>
</evidence>
<feature type="transmembrane region" description="Helical" evidence="6">
    <location>
        <begin position="357"/>
        <end position="376"/>
    </location>
</feature>
<feature type="transmembrane region" description="Helical" evidence="6">
    <location>
        <begin position="81"/>
        <end position="101"/>
    </location>
</feature>
<feature type="transmembrane region" description="Helical" evidence="6">
    <location>
        <begin position="382"/>
        <end position="404"/>
    </location>
</feature>
<evidence type="ECO:0000256" key="5">
    <source>
        <dbReference type="ARBA" id="ARBA00023136"/>
    </source>
</evidence>
<keyword evidence="5 6" id="KW-0472">Membrane</keyword>
<dbReference type="AlphaFoldDB" id="A0A6H3GYR4"/>
<dbReference type="SUPFAM" id="SSF103473">
    <property type="entry name" value="MFS general substrate transporter"/>
    <property type="match status" value="1"/>
</dbReference>
<dbReference type="InterPro" id="IPR036259">
    <property type="entry name" value="MFS_trans_sf"/>
</dbReference>
<dbReference type="GO" id="GO:0005886">
    <property type="term" value="C:plasma membrane"/>
    <property type="evidence" value="ECO:0007669"/>
    <property type="project" value="UniProtKB-SubCell"/>
</dbReference>
<dbReference type="EMBL" id="MLOK01000002">
    <property type="protein sequence ID" value="OIM22231.1"/>
    <property type="molecule type" value="Genomic_DNA"/>
</dbReference>
<comment type="subcellular location">
    <subcellularLocation>
        <location evidence="1">Cell membrane</location>
        <topology evidence="1">Multi-pass membrane protein</topology>
    </subcellularLocation>
</comment>
<accession>A0A6H3GYR4</accession>
<dbReference type="GO" id="GO:0022857">
    <property type="term" value="F:transmembrane transporter activity"/>
    <property type="evidence" value="ECO:0007669"/>
    <property type="project" value="InterPro"/>
</dbReference>
<evidence type="ECO:0000313" key="8">
    <source>
        <dbReference type="EMBL" id="OIM22231.1"/>
    </source>
</evidence>
<sequence length="474" mass="52379">MNLSHASNSKISADIPLVNKKEKPLIKNTNKEEKHHLPKLRLSTIFAMTFGFFGINMAFSLQSSQLGRIFQTIGANPNNLGFFFILPPLAGMVIQPLIGKYSDRTWNRFGRRMPYLLIGAPAAAIVLILLPNAGSFGFGYASVAALCFGAVATLFMDLTSNICMQPFKMIIGDMVNEDQKDLAWSWQQSFSNLGGVLAAVIPFVLTLVGISNTAPKGEVPLTVKIAFYSAAIILLVTSLLTIIKVHEYDPKTYAQYHEIDLQAQKKSPSLVKLLKDAPRAFWETSVVQFFSWFAILYLWTYATGAISLNVWHTSNASSAGYQAAGNWYGVLTCIMSIAAVIWGIVVQARTKPTSRKFWYSFGLLAGAVGYFMIYFIHNKWLMIIPFCLIGISYLVINTQPFSLLTEALNGQHEGSYLGLFNCSICLPQICASVASFWLFPLMGQSMPAMFLVGGTSLVLGAISVRFVHSRFENK</sequence>
<feature type="transmembrane region" description="Helical" evidence="6">
    <location>
        <begin position="40"/>
        <end position="61"/>
    </location>
</feature>
<dbReference type="Proteomes" id="UP000181728">
    <property type="component" value="Unassembled WGS sequence"/>
</dbReference>
<dbReference type="EMBL" id="WERV01000006">
    <property type="protein sequence ID" value="MDV7715602.1"/>
    <property type="molecule type" value="Genomic_DNA"/>
</dbReference>
<evidence type="ECO:0000313" key="7">
    <source>
        <dbReference type="EMBL" id="MDV7715602.1"/>
    </source>
</evidence>
<keyword evidence="3 6" id="KW-0812">Transmembrane</keyword>
<reference evidence="8 9" key="1">
    <citation type="journal article" date="2016" name="BMC Genomics">
        <title>Consensus pan-genome assembly of the specialised wine bacterium Oenococcus oeni.</title>
        <authorList>
            <person name="Sternes P.R."/>
            <person name="Borneman A.R."/>
        </authorList>
    </citation>
    <scope>NUCLEOTIDE SEQUENCE [LARGE SCALE GENOMIC DNA]</scope>
    <source>
        <strain evidence="8 9">AWRIB661</strain>
    </source>
</reference>
<dbReference type="PANTHER" id="PTHR19432">
    <property type="entry name" value="SUGAR TRANSPORTER"/>
    <property type="match status" value="1"/>
</dbReference>
<protein>
    <submittedName>
        <fullName evidence="8">MFS transporter</fullName>
    </submittedName>
</protein>
<evidence type="ECO:0000256" key="1">
    <source>
        <dbReference type="ARBA" id="ARBA00004651"/>
    </source>
</evidence>
<evidence type="ECO:0000256" key="6">
    <source>
        <dbReference type="SAM" id="Phobius"/>
    </source>
</evidence>
<evidence type="ECO:0000256" key="4">
    <source>
        <dbReference type="ARBA" id="ARBA00022989"/>
    </source>
</evidence>
<feature type="transmembrane region" description="Helical" evidence="6">
    <location>
        <begin position="137"/>
        <end position="159"/>
    </location>
</feature>
<reference evidence="7" key="2">
    <citation type="submission" date="2019-10" db="EMBL/GenBank/DDBJ databases">
        <title>Malate fermentation in French cider.</title>
        <authorList>
            <person name="Cousin F.J."/>
            <person name="Medina Fernandez S."/>
            <person name="Misery B."/>
            <person name="Laplace J.-M."/>
            <person name="Cretenet M."/>
        </authorList>
    </citation>
    <scope>NUCLEOTIDE SEQUENCE</scope>
    <source>
        <strain evidence="7">UCMA15129</strain>
    </source>
</reference>
<feature type="transmembrane region" description="Helical" evidence="6">
    <location>
        <begin position="225"/>
        <end position="243"/>
    </location>
</feature>
<keyword evidence="2" id="KW-0813">Transport</keyword>
<dbReference type="InterPro" id="IPR011701">
    <property type="entry name" value="MFS"/>
</dbReference>
<dbReference type="Gene3D" id="1.20.1250.20">
    <property type="entry name" value="MFS general substrate transporter like domains"/>
    <property type="match status" value="1"/>
</dbReference>
<dbReference type="Proteomes" id="UP001281024">
    <property type="component" value="Unassembled WGS sequence"/>
</dbReference>
<feature type="transmembrane region" description="Helical" evidence="6">
    <location>
        <begin position="327"/>
        <end position="345"/>
    </location>
</feature>
<name>A0A6H3GYR4_OENOE</name>
<evidence type="ECO:0000256" key="3">
    <source>
        <dbReference type="ARBA" id="ARBA00022692"/>
    </source>
</evidence>
<feature type="transmembrane region" description="Helical" evidence="6">
    <location>
        <begin position="445"/>
        <end position="467"/>
    </location>
</feature>
<comment type="caution">
    <text evidence="8">The sequence shown here is derived from an EMBL/GenBank/DDBJ whole genome shotgun (WGS) entry which is preliminary data.</text>
</comment>
<proteinExistence type="predicted"/>
<evidence type="ECO:0000313" key="9">
    <source>
        <dbReference type="Proteomes" id="UP000181728"/>
    </source>
</evidence>
<feature type="transmembrane region" description="Helical" evidence="6">
    <location>
        <begin position="113"/>
        <end position="131"/>
    </location>
</feature>
<feature type="transmembrane region" description="Helical" evidence="6">
    <location>
        <begin position="289"/>
        <end position="307"/>
    </location>
</feature>
<keyword evidence="4 6" id="KW-1133">Transmembrane helix</keyword>